<feature type="transmembrane region" description="Helical" evidence="5">
    <location>
        <begin position="57"/>
        <end position="79"/>
    </location>
</feature>
<evidence type="ECO:0000256" key="1">
    <source>
        <dbReference type="ARBA" id="ARBA00004370"/>
    </source>
</evidence>
<evidence type="ECO:0000256" key="2">
    <source>
        <dbReference type="ARBA" id="ARBA00022692"/>
    </source>
</evidence>
<evidence type="ECO:0000256" key="3">
    <source>
        <dbReference type="ARBA" id="ARBA00022989"/>
    </source>
</evidence>
<accession>A0ABZ2MCX3</accession>
<evidence type="ECO:0000256" key="4">
    <source>
        <dbReference type="ARBA" id="ARBA00023136"/>
    </source>
</evidence>
<proteinExistence type="predicted"/>
<keyword evidence="2 5" id="KW-0812">Transmembrane</keyword>
<keyword evidence="7" id="KW-1185">Reference proteome</keyword>
<gene>
    <name evidence="6" type="ORF">LZC94_08730</name>
</gene>
<dbReference type="InterPro" id="IPR007593">
    <property type="entry name" value="CD225/Dispanin_fam"/>
</dbReference>
<evidence type="ECO:0000313" key="7">
    <source>
        <dbReference type="Proteomes" id="UP001370348"/>
    </source>
</evidence>
<protein>
    <submittedName>
        <fullName evidence="6">CD225/dispanin family protein</fullName>
    </submittedName>
</protein>
<dbReference type="EMBL" id="CP089984">
    <property type="protein sequence ID" value="WXB20362.1"/>
    <property type="molecule type" value="Genomic_DNA"/>
</dbReference>
<dbReference type="Pfam" id="PF04505">
    <property type="entry name" value="CD225"/>
    <property type="match status" value="1"/>
</dbReference>
<name>A0ABZ2MCX3_9BACT</name>
<dbReference type="Proteomes" id="UP001370348">
    <property type="component" value="Chromosome"/>
</dbReference>
<reference evidence="6 7" key="1">
    <citation type="submission" date="2021-12" db="EMBL/GenBank/DDBJ databases">
        <title>Discovery of the Pendulisporaceae a myxobacterial family with distinct sporulation behavior and unique specialized metabolism.</title>
        <authorList>
            <person name="Garcia R."/>
            <person name="Popoff A."/>
            <person name="Bader C.D."/>
            <person name="Loehr J."/>
            <person name="Walesch S."/>
            <person name="Walt C."/>
            <person name="Boldt J."/>
            <person name="Bunk B."/>
            <person name="Haeckl F.J.F.P.J."/>
            <person name="Gunesch A.P."/>
            <person name="Birkelbach J."/>
            <person name="Nuebel U."/>
            <person name="Pietschmann T."/>
            <person name="Bach T."/>
            <person name="Mueller R."/>
        </authorList>
    </citation>
    <scope>NUCLEOTIDE SEQUENCE [LARGE SCALE GENOMIC DNA]</scope>
    <source>
        <strain evidence="6 7">MSr11954</strain>
    </source>
</reference>
<sequence length="88" mass="8821">MVPGQGGDVNTTLPLILNIVALFCFCLVAIPGIVIAVQAGNALKTGDIETARAKAKLSLTLAVVAFAVGILANVAWFVLGGVGAVMGN</sequence>
<evidence type="ECO:0000313" key="6">
    <source>
        <dbReference type="EMBL" id="WXB20362.1"/>
    </source>
</evidence>
<keyword evidence="3 5" id="KW-1133">Transmembrane helix</keyword>
<feature type="transmembrane region" description="Helical" evidence="5">
    <location>
        <begin position="15"/>
        <end position="37"/>
    </location>
</feature>
<evidence type="ECO:0000256" key="5">
    <source>
        <dbReference type="SAM" id="Phobius"/>
    </source>
</evidence>
<organism evidence="6 7">
    <name type="scientific">Pendulispora albinea</name>
    <dbReference type="NCBI Taxonomy" id="2741071"/>
    <lineage>
        <taxon>Bacteria</taxon>
        <taxon>Pseudomonadati</taxon>
        <taxon>Myxococcota</taxon>
        <taxon>Myxococcia</taxon>
        <taxon>Myxococcales</taxon>
        <taxon>Sorangiineae</taxon>
        <taxon>Pendulisporaceae</taxon>
        <taxon>Pendulispora</taxon>
    </lineage>
</organism>
<keyword evidence="4 5" id="KW-0472">Membrane</keyword>
<comment type="subcellular location">
    <subcellularLocation>
        <location evidence="1">Membrane</location>
    </subcellularLocation>
</comment>